<evidence type="ECO:0000256" key="2">
    <source>
        <dbReference type="ARBA" id="ARBA00022679"/>
    </source>
</evidence>
<dbReference type="SUPFAM" id="SSF53756">
    <property type="entry name" value="UDP-Glycosyltransferase/glycogen phosphorylase"/>
    <property type="match status" value="1"/>
</dbReference>
<dbReference type="GO" id="GO:0009244">
    <property type="term" value="P:lipopolysaccharide core region biosynthetic process"/>
    <property type="evidence" value="ECO:0007669"/>
    <property type="project" value="TreeGrafter"/>
</dbReference>
<dbReference type="PANTHER" id="PTHR30160:SF7">
    <property type="entry name" value="ADP-HEPTOSE--LPS HEPTOSYLTRANSFERASE 2"/>
    <property type="match status" value="1"/>
</dbReference>
<keyword evidence="1" id="KW-0328">Glycosyltransferase</keyword>
<sequence>MRRRPPQPLADLDLRRVRRLLLINSTAMGDLLLSTPAIRALKETYPHWQLDLLVHPRNRDLVAHNPRISRLWLYPGRGEKLFRLMREIRRQHYDAVLILHGNDPEASLVAWSAGTPFIVGSGRSPFAFAYAARVSSQDSYRHAIERRLDLVRVLMADTNTREMEVFLPSQEVSRAGDFLGRHFGDRPGVLMALHPTGSGTYKWWPLERFAALGHYLYQQYGAALLIISGSKDRQVAEALAAQLPGPNLVTGGRYPLLTVAGFLKHCRLLVANDSGPMHLGLALKVPTLALIGGDHPARIGPYQVKWGRALCKREEVCESEECLKTRKCQNNRCMQAIDLQEVINTLKTWWEPRWWKGNRL</sequence>
<evidence type="ECO:0000313" key="3">
    <source>
        <dbReference type="EMBL" id="HGZ12753.1"/>
    </source>
</evidence>
<dbReference type="GO" id="GO:0005829">
    <property type="term" value="C:cytosol"/>
    <property type="evidence" value="ECO:0007669"/>
    <property type="project" value="TreeGrafter"/>
</dbReference>
<accession>A0A7C5ANP2</accession>
<dbReference type="EMBL" id="DTKJ01000076">
    <property type="protein sequence ID" value="HGZ12753.1"/>
    <property type="molecule type" value="Genomic_DNA"/>
</dbReference>
<keyword evidence="2 3" id="KW-0808">Transferase</keyword>
<organism evidence="3">
    <name type="scientific">Desulfobacca acetoxidans</name>
    <dbReference type="NCBI Taxonomy" id="60893"/>
    <lineage>
        <taxon>Bacteria</taxon>
        <taxon>Pseudomonadati</taxon>
        <taxon>Thermodesulfobacteriota</taxon>
        <taxon>Desulfobaccia</taxon>
        <taxon>Desulfobaccales</taxon>
        <taxon>Desulfobaccaceae</taxon>
        <taxon>Desulfobacca</taxon>
    </lineage>
</organism>
<name>A0A7C5ANP2_9BACT</name>
<dbReference type="Pfam" id="PF01075">
    <property type="entry name" value="Glyco_transf_9"/>
    <property type="match status" value="1"/>
</dbReference>
<dbReference type="GO" id="GO:0008713">
    <property type="term" value="F:ADP-heptose-lipopolysaccharide heptosyltransferase activity"/>
    <property type="evidence" value="ECO:0007669"/>
    <property type="project" value="TreeGrafter"/>
</dbReference>
<reference evidence="3" key="1">
    <citation type="journal article" date="2020" name="mSystems">
        <title>Genome- and Community-Level Interaction Insights into Carbon Utilization and Element Cycling Functions of Hydrothermarchaeota in Hydrothermal Sediment.</title>
        <authorList>
            <person name="Zhou Z."/>
            <person name="Liu Y."/>
            <person name="Xu W."/>
            <person name="Pan J."/>
            <person name="Luo Z.H."/>
            <person name="Li M."/>
        </authorList>
    </citation>
    <scope>NUCLEOTIDE SEQUENCE [LARGE SCALE GENOMIC DNA]</scope>
    <source>
        <strain evidence="3">SpSt-853</strain>
    </source>
</reference>
<proteinExistence type="predicted"/>
<dbReference type="CDD" id="cd03789">
    <property type="entry name" value="GT9_LPS_heptosyltransferase"/>
    <property type="match status" value="1"/>
</dbReference>
<evidence type="ECO:0000256" key="1">
    <source>
        <dbReference type="ARBA" id="ARBA00022676"/>
    </source>
</evidence>
<protein>
    <submittedName>
        <fullName evidence="3">Glycosyltransferase family 9 protein</fullName>
    </submittedName>
</protein>
<dbReference type="InterPro" id="IPR051199">
    <property type="entry name" value="LPS_LOS_Heptosyltrfase"/>
</dbReference>
<dbReference type="InterPro" id="IPR002201">
    <property type="entry name" value="Glyco_trans_9"/>
</dbReference>
<dbReference type="PANTHER" id="PTHR30160">
    <property type="entry name" value="TETRAACYLDISACCHARIDE 4'-KINASE-RELATED"/>
    <property type="match status" value="1"/>
</dbReference>
<comment type="caution">
    <text evidence="3">The sequence shown here is derived from an EMBL/GenBank/DDBJ whole genome shotgun (WGS) entry which is preliminary data.</text>
</comment>
<dbReference type="AlphaFoldDB" id="A0A7C5ANP2"/>
<dbReference type="Gene3D" id="3.40.50.2000">
    <property type="entry name" value="Glycogen Phosphorylase B"/>
    <property type="match status" value="2"/>
</dbReference>
<gene>
    <name evidence="3" type="ORF">ENW48_11160</name>
</gene>